<dbReference type="OrthoDB" id="6251156at2"/>
<organism evidence="13 14">
    <name type="scientific">Shewanella atlantica</name>
    <dbReference type="NCBI Taxonomy" id="271099"/>
    <lineage>
        <taxon>Bacteria</taxon>
        <taxon>Pseudomonadati</taxon>
        <taxon>Pseudomonadota</taxon>
        <taxon>Gammaproteobacteria</taxon>
        <taxon>Alteromonadales</taxon>
        <taxon>Shewanellaceae</taxon>
        <taxon>Shewanella</taxon>
    </lineage>
</organism>
<dbReference type="InterPro" id="IPR033900">
    <property type="entry name" value="Gram_neg_porin_domain"/>
</dbReference>
<protein>
    <submittedName>
        <fullName evidence="13">Porin</fullName>
    </submittedName>
</protein>
<evidence type="ECO:0000256" key="7">
    <source>
        <dbReference type="ARBA" id="ARBA00023065"/>
    </source>
</evidence>
<keyword evidence="4" id="KW-1134">Transmembrane beta strand</keyword>
<keyword evidence="6 11" id="KW-0732">Signal</keyword>
<reference evidence="13 14" key="1">
    <citation type="submission" date="2018-12" db="EMBL/GenBank/DDBJ databases">
        <authorList>
            <person name="Yu L."/>
        </authorList>
    </citation>
    <scope>NUCLEOTIDE SEQUENCE [LARGE SCALE GENOMIC DNA]</scope>
    <source>
        <strain evidence="13 14">HAW-EB5</strain>
    </source>
</reference>
<keyword evidence="5" id="KW-0812">Transmembrane</keyword>
<dbReference type="InterPro" id="IPR023614">
    <property type="entry name" value="Porin_dom_sf"/>
</dbReference>
<evidence type="ECO:0000256" key="5">
    <source>
        <dbReference type="ARBA" id="ARBA00022692"/>
    </source>
</evidence>
<keyword evidence="7" id="KW-0406">Ion transport</keyword>
<feature type="signal peptide" evidence="11">
    <location>
        <begin position="1"/>
        <end position="22"/>
    </location>
</feature>
<comment type="subunit">
    <text evidence="2">Homotrimer.</text>
</comment>
<dbReference type="PANTHER" id="PTHR34501:SF9">
    <property type="entry name" value="MAJOR OUTER MEMBRANE PROTEIN P.IA"/>
    <property type="match status" value="1"/>
</dbReference>
<keyword evidence="14" id="KW-1185">Reference proteome</keyword>
<dbReference type="GO" id="GO:0046930">
    <property type="term" value="C:pore complex"/>
    <property type="evidence" value="ECO:0007669"/>
    <property type="project" value="UniProtKB-KW"/>
</dbReference>
<evidence type="ECO:0000256" key="4">
    <source>
        <dbReference type="ARBA" id="ARBA00022452"/>
    </source>
</evidence>
<evidence type="ECO:0000256" key="3">
    <source>
        <dbReference type="ARBA" id="ARBA00022448"/>
    </source>
</evidence>
<sequence>MMKTFTLSLLATSMLVSPQIFAEELYKFYGRIDYSVTNSDSGSATHNGKSGTVLENNWSRLGIKGSSEILTDTHLFYQIEVGVNGASQDKGKNPFSSRPTYIGIKHASVGQLAAGRIDPVFKMAKGSADAMDMYSMKHDRLFAGDKRWGDSIEYKTVKWNKLQLGASYVMEDNYYGEDDLRRDNGNYQLALTFGDKHFRSSNLYLAAAYTDGVEDIKGYRGVVQYKYGNLMLGSIYQASELVNPYKTNWEQRDGSGFIVSAKYQIDKLLLKAQYGQDDSGTGRIAGKIYDKYGESVTQAPEVSQWAVGAEYRVSKSTRLHTEIGQFDVEQYDDFDDTIVSVGVRYDF</sequence>
<comment type="caution">
    <text evidence="13">The sequence shown here is derived from an EMBL/GenBank/DDBJ whole genome shotgun (WGS) entry which is preliminary data.</text>
</comment>
<dbReference type="PANTHER" id="PTHR34501">
    <property type="entry name" value="PROTEIN YDDL-RELATED"/>
    <property type="match status" value="1"/>
</dbReference>
<keyword evidence="3" id="KW-0813">Transport</keyword>
<evidence type="ECO:0000256" key="10">
    <source>
        <dbReference type="ARBA" id="ARBA00023237"/>
    </source>
</evidence>
<keyword evidence="10" id="KW-0998">Cell outer membrane</keyword>
<dbReference type="InterPro" id="IPR050298">
    <property type="entry name" value="Gram-neg_bact_OMP"/>
</dbReference>
<feature type="chain" id="PRO_5019019611" evidence="11">
    <location>
        <begin position="23"/>
        <end position="347"/>
    </location>
</feature>
<dbReference type="GO" id="GO:0006811">
    <property type="term" value="P:monoatomic ion transport"/>
    <property type="evidence" value="ECO:0007669"/>
    <property type="project" value="UniProtKB-KW"/>
</dbReference>
<evidence type="ECO:0000313" key="14">
    <source>
        <dbReference type="Proteomes" id="UP000282060"/>
    </source>
</evidence>
<comment type="subcellular location">
    <subcellularLocation>
        <location evidence="1">Cell outer membrane</location>
        <topology evidence="1">Multi-pass membrane protein</topology>
    </subcellularLocation>
</comment>
<dbReference type="Pfam" id="PF13609">
    <property type="entry name" value="Porin_4"/>
    <property type="match status" value="1"/>
</dbReference>
<gene>
    <name evidence="13" type="ORF">EKG39_06885</name>
</gene>
<dbReference type="Proteomes" id="UP000282060">
    <property type="component" value="Unassembled WGS sequence"/>
</dbReference>
<evidence type="ECO:0000313" key="13">
    <source>
        <dbReference type="EMBL" id="RTR33451.1"/>
    </source>
</evidence>
<dbReference type="SUPFAM" id="SSF56935">
    <property type="entry name" value="Porins"/>
    <property type="match status" value="1"/>
</dbReference>
<keyword evidence="9" id="KW-0472">Membrane</keyword>
<dbReference type="EMBL" id="RXNV01000002">
    <property type="protein sequence ID" value="RTR33451.1"/>
    <property type="molecule type" value="Genomic_DNA"/>
</dbReference>
<evidence type="ECO:0000259" key="12">
    <source>
        <dbReference type="Pfam" id="PF13609"/>
    </source>
</evidence>
<evidence type="ECO:0000256" key="9">
    <source>
        <dbReference type="ARBA" id="ARBA00023136"/>
    </source>
</evidence>
<dbReference type="GO" id="GO:0015288">
    <property type="term" value="F:porin activity"/>
    <property type="evidence" value="ECO:0007669"/>
    <property type="project" value="UniProtKB-KW"/>
</dbReference>
<feature type="domain" description="Porin" evidence="12">
    <location>
        <begin position="18"/>
        <end position="328"/>
    </location>
</feature>
<evidence type="ECO:0000256" key="8">
    <source>
        <dbReference type="ARBA" id="ARBA00023114"/>
    </source>
</evidence>
<dbReference type="RefSeq" id="WP_126505006.1">
    <property type="nucleotide sequence ID" value="NZ_RXNV01000002.1"/>
</dbReference>
<name>A0A431WDN8_9GAMM</name>
<evidence type="ECO:0000256" key="1">
    <source>
        <dbReference type="ARBA" id="ARBA00004571"/>
    </source>
</evidence>
<dbReference type="GO" id="GO:0009279">
    <property type="term" value="C:cell outer membrane"/>
    <property type="evidence" value="ECO:0007669"/>
    <property type="project" value="UniProtKB-SubCell"/>
</dbReference>
<keyword evidence="8" id="KW-0626">Porin</keyword>
<dbReference type="Gene3D" id="2.40.160.10">
    <property type="entry name" value="Porin"/>
    <property type="match status" value="1"/>
</dbReference>
<proteinExistence type="predicted"/>
<dbReference type="AlphaFoldDB" id="A0A431WDN8"/>
<accession>A0A431WDN8</accession>
<dbReference type="CDD" id="cd00342">
    <property type="entry name" value="gram_neg_porins"/>
    <property type="match status" value="1"/>
</dbReference>
<evidence type="ECO:0000256" key="11">
    <source>
        <dbReference type="SAM" id="SignalP"/>
    </source>
</evidence>
<evidence type="ECO:0000256" key="6">
    <source>
        <dbReference type="ARBA" id="ARBA00022729"/>
    </source>
</evidence>
<evidence type="ECO:0000256" key="2">
    <source>
        <dbReference type="ARBA" id="ARBA00011233"/>
    </source>
</evidence>